<organism evidence="1 2">
    <name type="scientific">Daucus carota subsp. sativus</name>
    <name type="common">Carrot</name>
    <dbReference type="NCBI Taxonomy" id="79200"/>
    <lineage>
        <taxon>Eukaryota</taxon>
        <taxon>Viridiplantae</taxon>
        <taxon>Streptophyta</taxon>
        <taxon>Embryophyta</taxon>
        <taxon>Tracheophyta</taxon>
        <taxon>Spermatophyta</taxon>
        <taxon>Magnoliopsida</taxon>
        <taxon>eudicotyledons</taxon>
        <taxon>Gunneridae</taxon>
        <taxon>Pentapetalae</taxon>
        <taxon>asterids</taxon>
        <taxon>campanulids</taxon>
        <taxon>Apiales</taxon>
        <taxon>Apiaceae</taxon>
        <taxon>Apioideae</taxon>
        <taxon>Scandiceae</taxon>
        <taxon>Daucinae</taxon>
        <taxon>Daucus</taxon>
        <taxon>Daucus sect. Daucus</taxon>
    </lineage>
</organism>
<accession>A0A164Y723</accession>
<evidence type="ECO:0000313" key="1">
    <source>
        <dbReference type="EMBL" id="WOH00440.1"/>
    </source>
</evidence>
<evidence type="ECO:0000313" key="2">
    <source>
        <dbReference type="Proteomes" id="UP000077755"/>
    </source>
</evidence>
<dbReference type="GO" id="GO:0003676">
    <property type="term" value="F:nucleic acid binding"/>
    <property type="evidence" value="ECO:0007669"/>
    <property type="project" value="InterPro"/>
</dbReference>
<dbReference type="GO" id="GO:0004523">
    <property type="term" value="F:RNA-DNA hybrid ribonuclease activity"/>
    <property type="evidence" value="ECO:0007669"/>
    <property type="project" value="InterPro"/>
</dbReference>
<dbReference type="AlphaFoldDB" id="A0A164Y723"/>
<protein>
    <submittedName>
        <fullName evidence="1">Uncharacterized protein</fullName>
    </submittedName>
</protein>
<reference evidence="1" key="1">
    <citation type="journal article" date="2016" name="Nat. Genet.">
        <title>A high-quality carrot genome assembly provides new insights into carotenoid accumulation and asterid genome evolution.</title>
        <authorList>
            <person name="Iorizzo M."/>
            <person name="Ellison S."/>
            <person name="Senalik D."/>
            <person name="Zeng P."/>
            <person name="Satapoomin P."/>
            <person name="Huang J."/>
            <person name="Bowman M."/>
            <person name="Iovene M."/>
            <person name="Sanseverino W."/>
            <person name="Cavagnaro P."/>
            <person name="Yildiz M."/>
            <person name="Macko-Podgorni A."/>
            <person name="Moranska E."/>
            <person name="Grzebelus E."/>
            <person name="Grzebelus D."/>
            <person name="Ashrafi H."/>
            <person name="Zheng Z."/>
            <person name="Cheng S."/>
            <person name="Spooner D."/>
            <person name="Van Deynze A."/>
            <person name="Simon P."/>
        </authorList>
    </citation>
    <scope>NUCLEOTIDE SEQUENCE</scope>
    <source>
        <tissue evidence="1">Leaf</tissue>
    </source>
</reference>
<keyword evidence="2" id="KW-1185">Reference proteome</keyword>
<dbReference type="Gramene" id="KZM94073">
    <property type="protein sequence ID" value="KZM94073"/>
    <property type="gene ID" value="DCAR_017318"/>
</dbReference>
<sequence length="150" mass="17298">MIQASGVVLRDDRGTIIKMYSRTIRNLTRRANDLWEMLVGLKAAFLEDQNRVELESDNKDAVEECEDWKWTRMVVITCLFGEVKELCMLDMGLGTCQRDFETMSDDEYEDWLGEDEEMVQDMEVLEVLDDDSEEANILIMGVGQPGMGNR</sequence>
<reference evidence="1" key="2">
    <citation type="submission" date="2022-03" db="EMBL/GenBank/DDBJ databases">
        <title>Draft title - Genomic analysis of global carrot germplasm unveils the trajectory of domestication and the origin of high carotenoid orange carrot.</title>
        <authorList>
            <person name="Iorizzo M."/>
            <person name="Ellison S."/>
            <person name="Senalik D."/>
            <person name="Macko-Podgorni A."/>
            <person name="Grzebelus D."/>
            <person name="Bostan H."/>
            <person name="Rolling W."/>
            <person name="Curaba J."/>
            <person name="Simon P."/>
        </authorList>
    </citation>
    <scope>NUCLEOTIDE SEQUENCE</scope>
    <source>
        <tissue evidence="1">Leaf</tissue>
    </source>
</reference>
<name>A0A164Y723_DAUCS</name>
<gene>
    <name evidence="1" type="ORF">DCAR_0519800</name>
</gene>
<dbReference type="EMBL" id="CP093347">
    <property type="protein sequence ID" value="WOH00440.1"/>
    <property type="molecule type" value="Genomic_DNA"/>
</dbReference>
<proteinExistence type="predicted"/>
<dbReference type="Pfam" id="PF13456">
    <property type="entry name" value="RVT_3"/>
    <property type="match status" value="1"/>
</dbReference>
<dbReference type="InterPro" id="IPR002156">
    <property type="entry name" value="RNaseH_domain"/>
</dbReference>
<dbReference type="Proteomes" id="UP000077755">
    <property type="component" value="Chromosome 5"/>
</dbReference>